<comment type="caution">
    <text evidence="1">The sequence shown here is derived from an EMBL/GenBank/DDBJ whole genome shotgun (WGS) entry which is preliminary data.</text>
</comment>
<evidence type="ECO:0000313" key="1">
    <source>
        <dbReference type="EMBL" id="MED6171931.1"/>
    </source>
</evidence>
<keyword evidence="2" id="KW-1185">Reference proteome</keyword>
<dbReference type="Proteomes" id="UP001341840">
    <property type="component" value="Unassembled WGS sequence"/>
</dbReference>
<proteinExistence type="predicted"/>
<dbReference type="EMBL" id="JASCZI010151312">
    <property type="protein sequence ID" value="MED6171931.1"/>
    <property type="molecule type" value="Genomic_DNA"/>
</dbReference>
<name>A0ABU6VED8_9FABA</name>
<reference evidence="1 2" key="1">
    <citation type="journal article" date="2023" name="Plants (Basel)">
        <title>Bridging the Gap: Combining Genomics and Transcriptomics Approaches to Understand Stylosanthes scabra, an Orphan Legume from the Brazilian Caatinga.</title>
        <authorList>
            <person name="Ferreira-Neto J.R.C."/>
            <person name="da Silva M.D."/>
            <person name="Binneck E."/>
            <person name="de Melo N.F."/>
            <person name="da Silva R.H."/>
            <person name="de Melo A.L.T.M."/>
            <person name="Pandolfi V."/>
            <person name="Bustamante F.O."/>
            <person name="Brasileiro-Vidal A.C."/>
            <person name="Benko-Iseppon A.M."/>
        </authorList>
    </citation>
    <scope>NUCLEOTIDE SEQUENCE [LARGE SCALE GENOMIC DNA]</scope>
    <source>
        <tissue evidence="1">Leaves</tissue>
    </source>
</reference>
<gene>
    <name evidence="1" type="ORF">PIB30_045473</name>
</gene>
<evidence type="ECO:0008006" key="3">
    <source>
        <dbReference type="Google" id="ProtNLM"/>
    </source>
</evidence>
<organism evidence="1 2">
    <name type="scientific">Stylosanthes scabra</name>
    <dbReference type="NCBI Taxonomy" id="79078"/>
    <lineage>
        <taxon>Eukaryota</taxon>
        <taxon>Viridiplantae</taxon>
        <taxon>Streptophyta</taxon>
        <taxon>Embryophyta</taxon>
        <taxon>Tracheophyta</taxon>
        <taxon>Spermatophyta</taxon>
        <taxon>Magnoliopsida</taxon>
        <taxon>eudicotyledons</taxon>
        <taxon>Gunneridae</taxon>
        <taxon>Pentapetalae</taxon>
        <taxon>rosids</taxon>
        <taxon>fabids</taxon>
        <taxon>Fabales</taxon>
        <taxon>Fabaceae</taxon>
        <taxon>Papilionoideae</taxon>
        <taxon>50 kb inversion clade</taxon>
        <taxon>dalbergioids sensu lato</taxon>
        <taxon>Dalbergieae</taxon>
        <taxon>Pterocarpus clade</taxon>
        <taxon>Stylosanthes</taxon>
    </lineage>
</organism>
<protein>
    <recommendedName>
        <fullName evidence="3">Secreted protein</fullName>
    </recommendedName>
</protein>
<sequence>MACYWVWSTLAMIDVGFVPNQEQSPTTSSCLGRIHHHHIFKIFLQQQACSFQALDRSFTTPSSFIFVGFTRARALRSHSAVTTKGTWCPFFGCYMGSIRGKGVRVLRFLFWVIYVLGKGSHAKRLGKD</sequence>
<accession>A0ABU6VED8</accession>
<evidence type="ECO:0000313" key="2">
    <source>
        <dbReference type="Proteomes" id="UP001341840"/>
    </source>
</evidence>